<gene>
    <name evidence="1" type="ORF">PMH09_00340</name>
</gene>
<dbReference type="Proteomes" id="UP001232992">
    <property type="component" value="Unassembled WGS sequence"/>
</dbReference>
<accession>A0ABT7BR08</accession>
<reference evidence="1 2" key="1">
    <citation type="submission" date="2023-01" db="EMBL/GenBank/DDBJ databases">
        <title>Novel diversity within Roseofilum (Cyanobacteria; Desertifilaceae) from marine benthic mats with descriptions of four novel species.</title>
        <authorList>
            <person name="Wang Y."/>
            <person name="Berthold D.E."/>
            <person name="Hu J."/>
            <person name="Lefler F.W."/>
            <person name="Laughinghouse H.D. IV."/>
        </authorList>
    </citation>
    <scope>NUCLEOTIDE SEQUENCE [LARGE SCALE GENOMIC DNA]</scope>
    <source>
        <strain evidence="1 2">BLCC-M143</strain>
    </source>
</reference>
<dbReference type="RefSeq" id="WP_283756285.1">
    <property type="nucleotide sequence ID" value="NZ_JAQOSQ010000001.1"/>
</dbReference>
<keyword evidence="2" id="KW-1185">Reference proteome</keyword>
<comment type="caution">
    <text evidence="1">The sequence shown here is derived from an EMBL/GenBank/DDBJ whole genome shotgun (WGS) entry which is preliminary data.</text>
</comment>
<evidence type="ECO:0000313" key="1">
    <source>
        <dbReference type="EMBL" id="MDJ1181629.1"/>
    </source>
</evidence>
<organism evidence="1 2">
    <name type="scientific">Roseofilum casamattae BLCC-M143</name>
    <dbReference type="NCBI Taxonomy" id="3022442"/>
    <lineage>
        <taxon>Bacteria</taxon>
        <taxon>Bacillati</taxon>
        <taxon>Cyanobacteriota</taxon>
        <taxon>Cyanophyceae</taxon>
        <taxon>Desertifilales</taxon>
        <taxon>Desertifilaceae</taxon>
        <taxon>Roseofilum</taxon>
        <taxon>Roseofilum casamattae</taxon>
    </lineage>
</organism>
<dbReference type="EMBL" id="JAQOSQ010000001">
    <property type="protein sequence ID" value="MDJ1181629.1"/>
    <property type="molecule type" value="Genomic_DNA"/>
</dbReference>
<sequence length="267" mass="32040">MNLAQALHTAARRYCMEKHRYWSEEYSKLAKVRYHRSFGNYYTTKELKVFPRYNVLNAILIELERKNPNELVDLNNTRHWIIFAGMNANTVFTSEPSCEITAETIEDERDTFCHFISNLSDDFLQYIEPLPYRRTLAESESEAVRSRLFQKWQITGYEWYPLVESSMPNIKAFDSDSFQTFCSSFDLTRLLSSRGVSRIWEFCPSEWCDRELDVSLIKFQDYGYWSSGDLDWIVYQSYEHSITIGGWLLDEVREGWPEWREYLWDWR</sequence>
<evidence type="ECO:0000313" key="2">
    <source>
        <dbReference type="Proteomes" id="UP001232992"/>
    </source>
</evidence>
<name>A0ABT7BR08_9CYAN</name>
<proteinExistence type="predicted"/>
<protein>
    <submittedName>
        <fullName evidence="1">Uncharacterized protein</fullName>
    </submittedName>
</protein>